<evidence type="ECO:0000313" key="3">
    <source>
        <dbReference type="Proteomes" id="UP001165275"/>
    </source>
</evidence>
<sequence>MKKNVLQLTALSSLLFSAATLAADTSAEIKVVGELSTSTCEVTVQNNGVFDFGEIRQSQVLDDKATMLRTATEGGVNVKCSAPTALTFITSDNRLGTASFEGLGRNFGLGNVNGTGKMGFYQLQVRGATVDGKASRVFTAVNNNTIGATGDSLLIELGQRTGWAPASGEQEMSIGKDFAFGITARAYLGSKSDMKGPLPEDAKLDGSATMEFGFGL</sequence>
<dbReference type="RefSeq" id="WP_248947268.1">
    <property type="nucleotide sequence ID" value="NZ_CBCSGY010000021.1"/>
</dbReference>
<keyword evidence="1" id="KW-0732">Signal</keyword>
<feature type="chain" id="PRO_5046427764" evidence="1">
    <location>
        <begin position="23"/>
        <end position="216"/>
    </location>
</feature>
<evidence type="ECO:0000256" key="1">
    <source>
        <dbReference type="SAM" id="SignalP"/>
    </source>
</evidence>
<dbReference type="Pfam" id="PF06551">
    <property type="entry name" value="DUF1120"/>
    <property type="match status" value="1"/>
</dbReference>
<protein>
    <submittedName>
        <fullName evidence="2">DUF1120 domain-containing protein</fullName>
    </submittedName>
</protein>
<proteinExistence type="predicted"/>
<feature type="signal peptide" evidence="1">
    <location>
        <begin position="1"/>
        <end position="22"/>
    </location>
</feature>
<accession>A0ABT0KH64</accession>
<comment type="caution">
    <text evidence="2">The sequence shown here is derived from an EMBL/GenBank/DDBJ whole genome shotgun (WGS) entry which is preliminary data.</text>
</comment>
<evidence type="ECO:0000313" key="2">
    <source>
        <dbReference type="EMBL" id="MCL1031262.1"/>
    </source>
</evidence>
<organism evidence="2 3">
    <name type="scientific">Serratia silvae</name>
    <dbReference type="NCBI Taxonomy" id="2824122"/>
    <lineage>
        <taxon>Bacteria</taxon>
        <taxon>Pseudomonadati</taxon>
        <taxon>Pseudomonadota</taxon>
        <taxon>Gammaproteobacteria</taxon>
        <taxon>Enterobacterales</taxon>
        <taxon>Yersiniaceae</taxon>
        <taxon>Serratia</taxon>
    </lineage>
</organism>
<reference evidence="2" key="1">
    <citation type="submission" date="2021-04" db="EMBL/GenBank/DDBJ databases">
        <title>Genome sequence of Serratia sp. arafor3.</title>
        <authorList>
            <person name="Besaury L."/>
        </authorList>
    </citation>
    <scope>NUCLEOTIDE SEQUENCE</scope>
    <source>
        <strain evidence="2">Arafor3</strain>
    </source>
</reference>
<dbReference type="Proteomes" id="UP001165275">
    <property type="component" value="Unassembled WGS sequence"/>
</dbReference>
<dbReference type="InterPro" id="IPR010546">
    <property type="entry name" value="DUF1120"/>
</dbReference>
<gene>
    <name evidence="2" type="ORF">KAJ71_19900</name>
</gene>
<keyword evidence="3" id="KW-1185">Reference proteome</keyword>
<name>A0ABT0KH64_9GAMM</name>
<dbReference type="EMBL" id="JAGQDC010000020">
    <property type="protein sequence ID" value="MCL1031262.1"/>
    <property type="molecule type" value="Genomic_DNA"/>
</dbReference>